<dbReference type="Gene3D" id="3.10.10.10">
    <property type="entry name" value="HIV Type 1 Reverse Transcriptase, subunit A, domain 1"/>
    <property type="match status" value="1"/>
</dbReference>
<feature type="domain" description="CCHC-type" evidence="18">
    <location>
        <begin position="221"/>
        <end position="236"/>
    </location>
</feature>
<evidence type="ECO:0000256" key="8">
    <source>
        <dbReference type="ARBA" id="ARBA00022759"/>
    </source>
</evidence>
<dbReference type="SUPFAM" id="SSF56672">
    <property type="entry name" value="DNA/RNA polymerases"/>
    <property type="match status" value="1"/>
</dbReference>
<dbReference type="InterPro" id="IPR001584">
    <property type="entry name" value="Integrase_cat-core"/>
</dbReference>
<dbReference type="InterPro" id="IPR005162">
    <property type="entry name" value="Retrotrans_gag_dom"/>
</dbReference>
<feature type="region of interest" description="Disordered" evidence="17">
    <location>
        <begin position="1167"/>
        <end position="1190"/>
    </location>
</feature>
<evidence type="ECO:0000256" key="12">
    <source>
        <dbReference type="ARBA" id="ARBA00022918"/>
    </source>
</evidence>
<name>A0A8J6LLP5_TENMO</name>
<evidence type="ECO:0000256" key="11">
    <source>
        <dbReference type="ARBA" id="ARBA00022908"/>
    </source>
</evidence>
<reference evidence="21" key="2">
    <citation type="submission" date="2021-08" db="EMBL/GenBank/DDBJ databases">
        <authorList>
            <person name="Eriksson T."/>
        </authorList>
    </citation>
    <scope>NUCLEOTIDE SEQUENCE</scope>
    <source>
        <strain evidence="21">Stoneville</strain>
        <tissue evidence="21">Whole head</tissue>
    </source>
</reference>
<feature type="domain" description="CCHC-type" evidence="18">
    <location>
        <begin position="199"/>
        <end position="215"/>
    </location>
</feature>
<dbReference type="CDD" id="cd09274">
    <property type="entry name" value="RNase_HI_RT_Ty3"/>
    <property type="match status" value="1"/>
</dbReference>
<evidence type="ECO:0000256" key="4">
    <source>
        <dbReference type="ARBA" id="ARBA00022695"/>
    </source>
</evidence>
<dbReference type="Pfam" id="PF00078">
    <property type="entry name" value="RVT_1"/>
    <property type="match status" value="1"/>
</dbReference>
<dbReference type="Gene3D" id="2.40.70.10">
    <property type="entry name" value="Acid Proteases"/>
    <property type="match status" value="1"/>
</dbReference>
<keyword evidence="2" id="KW-0645">Protease</keyword>
<evidence type="ECO:0000313" key="21">
    <source>
        <dbReference type="EMBL" id="KAH0817191.1"/>
    </source>
</evidence>
<dbReference type="GO" id="GO:0003677">
    <property type="term" value="F:DNA binding"/>
    <property type="evidence" value="ECO:0007669"/>
    <property type="project" value="UniProtKB-KW"/>
</dbReference>
<dbReference type="PANTHER" id="PTHR37984:SF5">
    <property type="entry name" value="PROTEIN NYNRIN-LIKE"/>
    <property type="match status" value="1"/>
</dbReference>
<dbReference type="Gene3D" id="4.10.60.10">
    <property type="entry name" value="Zinc finger, CCHC-type"/>
    <property type="match status" value="1"/>
</dbReference>
<dbReference type="Pfam" id="PF24626">
    <property type="entry name" value="SH3_Tf2-1"/>
    <property type="match status" value="1"/>
</dbReference>
<dbReference type="Proteomes" id="UP000719412">
    <property type="component" value="Unassembled WGS sequence"/>
</dbReference>
<dbReference type="GO" id="GO:0006310">
    <property type="term" value="P:DNA recombination"/>
    <property type="evidence" value="ECO:0007669"/>
    <property type="project" value="UniProtKB-KW"/>
</dbReference>
<dbReference type="InterPro" id="IPR043502">
    <property type="entry name" value="DNA/RNA_pol_sf"/>
</dbReference>
<dbReference type="InterPro" id="IPR043128">
    <property type="entry name" value="Rev_trsase/Diguanyl_cyclase"/>
</dbReference>
<dbReference type="CDD" id="cd00303">
    <property type="entry name" value="retropepsin_like"/>
    <property type="match status" value="1"/>
</dbReference>
<organism evidence="21 22">
    <name type="scientific">Tenebrio molitor</name>
    <name type="common">Yellow mealworm beetle</name>
    <dbReference type="NCBI Taxonomy" id="7067"/>
    <lineage>
        <taxon>Eukaryota</taxon>
        <taxon>Metazoa</taxon>
        <taxon>Ecdysozoa</taxon>
        <taxon>Arthropoda</taxon>
        <taxon>Hexapoda</taxon>
        <taxon>Insecta</taxon>
        <taxon>Pterygota</taxon>
        <taxon>Neoptera</taxon>
        <taxon>Endopterygota</taxon>
        <taxon>Coleoptera</taxon>
        <taxon>Polyphaga</taxon>
        <taxon>Cucujiformia</taxon>
        <taxon>Tenebrionidae</taxon>
        <taxon>Tenebrio</taxon>
    </lineage>
</organism>
<dbReference type="Gene3D" id="3.30.420.10">
    <property type="entry name" value="Ribonuclease H-like superfamily/Ribonuclease H"/>
    <property type="match status" value="1"/>
</dbReference>
<dbReference type="Gene3D" id="1.10.340.70">
    <property type="match status" value="1"/>
</dbReference>
<dbReference type="GO" id="GO:0042575">
    <property type="term" value="C:DNA polymerase complex"/>
    <property type="evidence" value="ECO:0007669"/>
    <property type="project" value="UniProtKB-ARBA"/>
</dbReference>
<dbReference type="EC" id="2.7.7.49" evidence="1"/>
<dbReference type="Pfam" id="PF00665">
    <property type="entry name" value="rve"/>
    <property type="match status" value="1"/>
</dbReference>
<keyword evidence="13" id="KW-0239">DNA-directed DNA polymerase</keyword>
<evidence type="ECO:0000256" key="10">
    <source>
        <dbReference type="ARBA" id="ARBA00022842"/>
    </source>
</evidence>
<keyword evidence="14" id="KW-0238">DNA-binding</keyword>
<dbReference type="InterPro" id="IPR041588">
    <property type="entry name" value="Integrase_H2C2"/>
</dbReference>
<dbReference type="EMBL" id="JABDTM020020116">
    <property type="protein sequence ID" value="KAH0817191.1"/>
    <property type="molecule type" value="Genomic_DNA"/>
</dbReference>
<dbReference type="GO" id="GO:0004190">
    <property type="term" value="F:aspartic-type endopeptidase activity"/>
    <property type="evidence" value="ECO:0007669"/>
    <property type="project" value="UniProtKB-KW"/>
</dbReference>
<evidence type="ECO:0000256" key="13">
    <source>
        <dbReference type="ARBA" id="ARBA00022932"/>
    </source>
</evidence>
<keyword evidence="7" id="KW-0064">Aspartyl protease</keyword>
<evidence type="ECO:0000313" key="22">
    <source>
        <dbReference type="Proteomes" id="UP000719412"/>
    </source>
</evidence>
<evidence type="ECO:0000256" key="6">
    <source>
        <dbReference type="ARBA" id="ARBA00022723"/>
    </source>
</evidence>
<dbReference type="Pfam" id="PF17917">
    <property type="entry name" value="RT_RNaseH"/>
    <property type="match status" value="1"/>
</dbReference>
<dbReference type="PROSITE" id="PS50878">
    <property type="entry name" value="RT_POL"/>
    <property type="match status" value="1"/>
</dbReference>
<dbReference type="InterPro" id="IPR041373">
    <property type="entry name" value="RT_RNaseH"/>
</dbReference>
<dbReference type="CDD" id="cd01647">
    <property type="entry name" value="RT_LTR"/>
    <property type="match status" value="1"/>
</dbReference>
<dbReference type="InterPro" id="IPR056924">
    <property type="entry name" value="SH3_Tf2-1"/>
</dbReference>
<dbReference type="FunFam" id="1.10.340.70:FF:000001">
    <property type="entry name" value="Retrovirus-related Pol polyprotein from transposon gypsy-like Protein"/>
    <property type="match status" value="1"/>
</dbReference>
<evidence type="ECO:0000256" key="16">
    <source>
        <dbReference type="PROSITE-ProRule" id="PRU00047"/>
    </source>
</evidence>
<keyword evidence="15" id="KW-0233">DNA recombination</keyword>
<keyword evidence="4" id="KW-0548">Nucleotidyltransferase</keyword>
<dbReference type="GO" id="GO:0004519">
    <property type="term" value="F:endonuclease activity"/>
    <property type="evidence" value="ECO:0007669"/>
    <property type="project" value="UniProtKB-KW"/>
</dbReference>
<evidence type="ECO:0000256" key="9">
    <source>
        <dbReference type="ARBA" id="ARBA00022801"/>
    </source>
</evidence>
<keyword evidence="10" id="KW-0460">Magnesium</keyword>
<evidence type="ECO:0000256" key="15">
    <source>
        <dbReference type="ARBA" id="ARBA00023172"/>
    </source>
</evidence>
<evidence type="ECO:0000256" key="2">
    <source>
        <dbReference type="ARBA" id="ARBA00022670"/>
    </source>
</evidence>
<keyword evidence="6" id="KW-0479">Metal-binding</keyword>
<accession>A0A8J6LLP5</accession>
<keyword evidence="12" id="KW-0695">RNA-directed DNA polymerase</keyword>
<dbReference type="GO" id="GO:0006508">
    <property type="term" value="P:proteolysis"/>
    <property type="evidence" value="ECO:0007669"/>
    <property type="project" value="UniProtKB-KW"/>
</dbReference>
<keyword evidence="5" id="KW-0540">Nuclease</keyword>
<dbReference type="Pfam" id="PF17921">
    <property type="entry name" value="Integrase_H2C2"/>
    <property type="match status" value="1"/>
</dbReference>
<dbReference type="FunFam" id="3.30.70.270:FF:000020">
    <property type="entry name" value="Transposon Tf2-6 polyprotein-like Protein"/>
    <property type="match status" value="1"/>
</dbReference>
<dbReference type="InterPro" id="IPR001878">
    <property type="entry name" value="Znf_CCHC"/>
</dbReference>
<dbReference type="SUPFAM" id="SSF53098">
    <property type="entry name" value="Ribonuclease H-like"/>
    <property type="match status" value="1"/>
</dbReference>
<dbReference type="SMART" id="SM00343">
    <property type="entry name" value="ZnF_C2HC"/>
    <property type="match status" value="2"/>
</dbReference>
<dbReference type="SUPFAM" id="SSF50630">
    <property type="entry name" value="Acid proteases"/>
    <property type="match status" value="1"/>
</dbReference>
<keyword evidence="16" id="KW-0863">Zinc-finger</keyword>
<evidence type="ECO:0000256" key="7">
    <source>
        <dbReference type="ARBA" id="ARBA00022750"/>
    </source>
</evidence>
<evidence type="ECO:0000256" key="5">
    <source>
        <dbReference type="ARBA" id="ARBA00022722"/>
    </source>
</evidence>
<keyword evidence="3" id="KW-0808">Transferase</keyword>
<dbReference type="InterPro" id="IPR000477">
    <property type="entry name" value="RT_dom"/>
</dbReference>
<dbReference type="InterPro" id="IPR036875">
    <property type="entry name" value="Znf_CCHC_sf"/>
</dbReference>
<dbReference type="InterPro" id="IPR012337">
    <property type="entry name" value="RNaseH-like_sf"/>
</dbReference>
<evidence type="ECO:0000259" key="19">
    <source>
        <dbReference type="PROSITE" id="PS50878"/>
    </source>
</evidence>
<keyword evidence="16" id="KW-0862">Zinc</keyword>
<dbReference type="InterPro" id="IPR021109">
    <property type="entry name" value="Peptidase_aspartic_dom_sf"/>
</dbReference>
<dbReference type="PROSITE" id="PS00141">
    <property type="entry name" value="ASP_PROTEASE"/>
    <property type="match status" value="1"/>
</dbReference>
<dbReference type="PROSITE" id="PS50158">
    <property type="entry name" value="ZF_CCHC"/>
    <property type="match status" value="2"/>
</dbReference>
<dbReference type="GO" id="GO:0003887">
    <property type="term" value="F:DNA-directed DNA polymerase activity"/>
    <property type="evidence" value="ECO:0007669"/>
    <property type="project" value="UniProtKB-KW"/>
</dbReference>
<dbReference type="SUPFAM" id="SSF57756">
    <property type="entry name" value="Retrovirus zinc finger-like domains"/>
    <property type="match status" value="1"/>
</dbReference>
<evidence type="ECO:0000256" key="17">
    <source>
        <dbReference type="SAM" id="MobiDB-lite"/>
    </source>
</evidence>
<evidence type="ECO:0000256" key="1">
    <source>
        <dbReference type="ARBA" id="ARBA00012493"/>
    </source>
</evidence>
<dbReference type="Pfam" id="PF13650">
    <property type="entry name" value="Asp_protease_2"/>
    <property type="match status" value="1"/>
</dbReference>
<evidence type="ECO:0000256" key="3">
    <source>
        <dbReference type="ARBA" id="ARBA00022679"/>
    </source>
</evidence>
<protein>
    <recommendedName>
        <fullName evidence="1">RNA-directed DNA polymerase</fullName>
        <ecNumber evidence="1">2.7.7.49</ecNumber>
    </recommendedName>
</protein>
<keyword evidence="9" id="KW-0378">Hydrolase</keyword>
<comment type="caution">
    <text evidence="21">The sequence shown here is derived from an EMBL/GenBank/DDBJ whole genome shotgun (WGS) entry which is preliminary data.</text>
</comment>
<reference evidence="21" key="1">
    <citation type="journal article" date="2020" name="J Insects Food Feed">
        <title>The yellow mealworm (Tenebrio molitor) genome: a resource for the emerging insects as food and feed industry.</title>
        <authorList>
            <person name="Eriksson T."/>
            <person name="Andere A."/>
            <person name="Kelstrup H."/>
            <person name="Emery V."/>
            <person name="Picard C."/>
        </authorList>
    </citation>
    <scope>NUCLEOTIDE SEQUENCE</scope>
    <source>
        <strain evidence="21">Stoneville</strain>
        <tissue evidence="21">Whole head</tissue>
    </source>
</reference>
<evidence type="ECO:0000259" key="20">
    <source>
        <dbReference type="PROSITE" id="PS50994"/>
    </source>
</evidence>
<dbReference type="Pfam" id="PF03732">
    <property type="entry name" value="Retrotrans_gag"/>
    <property type="match status" value="1"/>
</dbReference>
<feature type="domain" description="Reverse transcriptase" evidence="19">
    <location>
        <begin position="462"/>
        <end position="642"/>
    </location>
</feature>
<evidence type="ECO:0000259" key="18">
    <source>
        <dbReference type="PROSITE" id="PS50158"/>
    </source>
</evidence>
<dbReference type="InterPro" id="IPR050951">
    <property type="entry name" value="Retrovirus_Pol_polyprotein"/>
</dbReference>
<dbReference type="PANTHER" id="PTHR37984">
    <property type="entry name" value="PROTEIN CBG26694"/>
    <property type="match status" value="1"/>
</dbReference>
<feature type="domain" description="Integrase catalytic" evidence="20">
    <location>
        <begin position="992"/>
        <end position="1151"/>
    </location>
</feature>
<dbReference type="PROSITE" id="PS50994">
    <property type="entry name" value="INTEGRASE"/>
    <property type="match status" value="1"/>
</dbReference>
<dbReference type="InterPro" id="IPR036397">
    <property type="entry name" value="RNaseH_sf"/>
</dbReference>
<dbReference type="InterPro" id="IPR001969">
    <property type="entry name" value="Aspartic_peptidase_AS"/>
</dbReference>
<keyword evidence="8" id="KW-0255">Endonuclease</keyword>
<proteinExistence type="predicted"/>
<feature type="region of interest" description="Disordered" evidence="17">
    <location>
        <begin position="173"/>
        <end position="193"/>
    </location>
</feature>
<feature type="region of interest" description="Disordered" evidence="17">
    <location>
        <begin position="1287"/>
        <end position="1319"/>
    </location>
</feature>
<dbReference type="GO" id="GO:0015074">
    <property type="term" value="P:DNA integration"/>
    <property type="evidence" value="ECO:0007669"/>
    <property type="project" value="UniProtKB-KW"/>
</dbReference>
<sequence>MGSWGVTFAGDRNNELAVFDFLTQIKEKCAAHDISQDDLLRHVKLLLRGEALVWYRMVESRVSSWTELCEPLKEEFLPIGYSETARDKLLNYRQTEGQTIGMFLAHFEQLEGYLPQPLAFADKLTAIRRNILPYYQDRLWDKRVNSLDELYRLCRELDATKFNIDRHITTQTVNSRSRGASEQGKANPKNEPQINRGPRCFRCRKQGHLAKNCPSVQTISCFDCGKPGYTRTTCPDFGRDLASKIESTKATLDYLFSLSRENECPKLSVSVLGCEFVALLDSGASRVFVGQVGWRKLEALGFKLRRTSVERCTLASNSEVACVGAVNVPLRLEHKVAVFEVLVVPDVRQEMILGIDFWVGMGIVPNFRQLTWEFADSLTKGQDRPLIGNIVNKFDLTPYQNRVLESCVRGYFDKTRHSPLGCTDLITHKIVLEEGAQPVRARNYRVSPYIQRLIDQEVDEMLKLGVIERAESEWNSPYLMVPKKDGSYRFVIDFRGVNARSKRVYYPLPNISHILDSLGNAKYLSSLDIRSAYWEIPLDEESRPLTAFSVTGRGQFQFKRMPFGLHSAAGTFQALVDRLFTPDLEPYVFAYLDDIVISTPDFETHVRVLDEVFRRLLKAGLTLKEAKCEFCKSELKFLGYVVNRQGLNVDPLKVSAVLDMPRPKVVRDVRRLIGMMSWYRRFVPNFSTMVAPLTNLTKKKTRFVWSTECERAFSEVKNALISAPILSCPDFNHPFTLQCDASDIGIGAVLTQNFDGNERVICYLSRALSLTERKYSTTEKECLSVIYAIERLRCYLEGTRFTVITDHYSLLWLNNLKDPLGRLGRWVMRLQAFDFNIVHRKGKDNVVPDCLSRAVTSNAEQIQPLDVGQVVEDEWIAAMIKKITDNPLRYPNYRTRDGHVFKKVTCRDGDKDTEWKWVVPKDRRKDILRRYHDDATTGGHLGVYKTYNKISNNHTWPRMRADVCRYIRRCPVCASVKPEQKYPAGTMGSRPEISRPWQMISADLFGPLPRSTSGHEYVLVITDYFSKFNIFVPVRSPTARKVIDEIEQRVFLMFGVPEFVIVDNGVQFGRSHEFQDFLRRYGVEPYYNSLYTPQNNPTERVNRTLKSLITSYIDQDQRKWDENLSRVACALRTAKHEATRQTPYYLNFGNEMIDYGADYARLRERRDLDTESDAGDETSPNARDREKESRLAKTRQLVERLLSQVQARAKRYYDAKRRQIEFDVGDYVWKKAYPTTDGTKHFSAKLAKRFSGPYKISRRIGKNVYELVDDKDLFKGRWHVKDLKPDYAADASDDDGTPDRDRDTDDDADRDGETPDLVF</sequence>
<keyword evidence="22" id="KW-1185">Reference proteome</keyword>
<dbReference type="Pfam" id="PF00098">
    <property type="entry name" value="zf-CCHC"/>
    <property type="match status" value="1"/>
</dbReference>
<keyword evidence="11" id="KW-0229">DNA integration</keyword>
<dbReference type="GO" id="GO:0008270">
    <property type="term" value="F:zinc ion binding"/>
    <property type="evidence" value="ECO:0007669"/>
    <property type="project" value="UniProtKB-KW"/>
</dbReference>
<evidence type="ECO:0000256" key="14">
    <source>
        <dbReference type="ARBA" id="ARBA00023125"/>
    </source>
</evidence>
<dbReference type="Gene3D" id="3.30.70.270">
    <property type="match status" value="2"/>
</dbReference>
<gene>
    <name evidence="21" type="ORF">GEV33_005600</name>
</gene>
<dbReference type="GO" id="GO:0003964">
    <property type="term" value="F:RNA-directed DNA polymerase activity"/>
    <property type="evidence" value="ECO:0007669"/>
    <property type="project" value="UniProtKB-KW"/>
</dbReference>